<dbReference type="Pfam" id="PF01079">
    <property type="entry name" value="Hint"/>
    <property type="match status" value="1"/>
</dbReference>
<keyword evidence="9 18" id="KW-0378">Hydrolase</keyword>
<dbReference type="PROSITE" id="PS50817">
    <property type="entry name" value="INTEIN_N_TER"/>
    <property type="match status" value="1"/>
</dbReference>
<evidence type="ECO:0000256" key="1">
    <source>
        <dbReference type="ARBA" id="ARBA00010649"/>
    </source>
</evidence>
<dbReference type="GO" id="GO:0016540">
    <property type="term" value="P:protein autoprocessing"/>
    <property type="evidence" value="ECO:0007669"/>
    <property type="project" value="InterPro"/>
</dbReference>
<dbReference type="PRINTS" id="PR00632">
    <property type="entry name" value="SONICHHOG"/>
</dbReference>
<dbReference type="GO" id="GO:0010468">
    <property type="term" value="P:regulation of gene expression"/>
    <property type="evidence" value="ECO:0007669"/>
    <property type="project" value="TreeGrafter"/>
</dbReference>
<evidence type="ECO:0000256" key="7">
    <source>
        <dbReference type="ARBA" id="ARBA00022723"/>
    </source>
</evidence>
<evidence type="ECO:0000256" key="17">
    <source>
        <dbReference type="ARBA" id="ARBA00048589"/>
    </source>
</evidence>
<dbReference type="GO" id="GO:0001708">
    <property type="term" value="P:cell fate specification"/>
    <property type="evidence" value="ECO:0007669"/>
    <property type="project" value="TreeGrafter"/>
</dbReference>
<dbReference type="InterPro" id="IPR003587">
    <property type="entry name" value="Hint_dom_N"/>
</dbReference>
<dbReference type="GO" id="GO:0009653">
    <property type="term" value="P:anatomical structure morphogenesis"/>
    <property type="evidence" value="ECO:0007669"/>
    <property type="project" value="UniProtKB-KW"/>
</dbReference>
<evidence type="ECO:0000313" key="21">
    <source>
        <dbReference type="EMBL" id="CUS58508.1"/>
    </source>
</evidence>
<dbReference type="GO" id="GO:0016740">
    <property type="term" value="F:transferase activity"/>
    <property type="evidence" value="ECO:0007669"/>
    <property type="project" value="UniProtKB-KW"/>
</dbReference>
<dbReference type="GO" id="GO:0016539">
    <property type="term" value="P:intein-mediated protein splicing"/>
    <property type="evidence" value="ECO:0007669"/>
    <property type="project" value="InterPro"/>
</dbReference>
<dbReference type="GO" id="GO:0048731">
    <property type="term" value="P:system development"/>
    <property type="evidence" value="ECO:0007669"/>
    <property type="project" value="UniProtKB-ARBA"/>
</dbReference>
<feature type="domain" description="Hint" evidence="20">
    <location>
        <begin position="208"/>
        <end position="303"/>
    </location>
</feature>
<evidence type="ECO:0000256" key="3">
    <source>
        <dbReference type="ARBA" id="ARBA00022475"/>
    </source>
</evidence>
<comment type="function">
    <molecule>Protein hedgehog</molecule>
    <text evidence="18">The C-terminal part of the hedgehog protein precursor displays an autoproteolysis activity that results in the cleavage of the full-length protein into two parts (N-product and C-product). In addition, the C-terminal part displays a cholesterol transferase activity that results by the covalent attachment of a cholesterol moiety to the C-terminal of the newly generated N-product.</text>
</comment>
<keyword evidence="18" id="KW-0333">Golgi apparatus</keyword>
<keyword evidence="14" id="KW-0449">Lipoprotein</keyword>
<dbReference type="Gene3D" id="3.30.1380.10">
    <property type="match status" value="1"/>
</dbReference>
<dbReference type="PANTHER" id="PTHR11889:SF31">
    <property type="entry name" value="PROTEIN HEDGEHOG"/>
    <property type="match status" value="1"/>
</dbReference>
<dbReference type="SMART" id="SM00306">
    <property type="entry name" value="HintN"/>
    <property type="match status" value="1"/>
</dbReference>
<keyword evidence="7" id="KW-0479">Metal-binding</keyword>
<evidence type="ECO:0000256" key="14">
    <source>
        <dbReference type="ARBA" id="ARBA00023288"/>
    </source>
</evidence>
<dbReference type="GO" id="GO:0005509">
    <property type="term" value="F:calcium ion binding"/>
    <property type="evidence" value="ECO:0007669"/>
    <property type="project" value="TreeGrafter"/>
</dbReference>
<comment type="subcellular location">
    <molecule>Protein hedgehog N-product</molecule>
    <subcellularLocation>
        <location evidence="18">Cell membrane</location>
        <topology evidence="18">Lipid-anchor</topology>
    </subcellularLocation>
</comment>
<keyword evidence="12 18" id="KW-0472">Membrane</keyword>
<accession>A0A0U5KQ23</accession>
<evidence type="ECO:0000256" key="15">
    <source>
        <dbReference type="ARBA" id="ARBA00023301"/>
    </source>
</evidence>
<dbReference type="AlphaFoldDB" id="A0A0U5KQ23"/>
<dbReference type="GO" id="GO:0007267">
    <property type="term" value="P:cell-cell signaling"/>
    <property type="evidence" value="ECO:0007669"/>
    <property type="project" value="InterPro"/>
</dbReference>
<organism evidence="21">
    <name type="scientific">Cupiennius salei</name>
    <name type="common">American wandering spider</name>
    <dbReference type="NCBI Taxonomy" id="6928"/>
    <lineage>
        <taxon>Eukaryota</taxon>
        <taxon>Metazoa</taxon>
        <taxon>Ecdysozoa</taxon>
        <taxon>Arthropoda</taxon>
        <taxon>Chelicerata</taxon>
        <taxon>Arachnida</taxon>
        <taxon>Araneae</taxon>
        <taxon>Araneomorphae</taxon>
        <taxon>Entelegynae</taxon>
        <taxon>Lycosoidea</taxon>
        <taxon>Ctenidae</taxon>
        <taxon>Cupiennius</taxon>
    </lineage>
</organism>
<dbReference type="InterPro" id="IPR003586">
    <property type="entry name" value="Hint_dom_C"/>
</dbReference>
<evidence type="ECO:0000256" key="4">
    <source>
        <dbReference type="ARBA" id="ARBA00022670"/>
    </source>
</evidence>
<dbReference type="GO" id="GO:0000139">
    <property type="term" value="C:Golgi membrane"/>
    <property type="evidence" value="ECO:0007669"/>
    <property type="project" value="UniProtKB-SubCell"/>
</dbReference>
<evidence type="ECO:0000256" key="9">
    <source>
        <dbReference type="ARBA" id="ARBA00022801"/>
    </source>
</evidence>
<keyword evidence="3 18" id="KW-1003">Cell membrane</keyword>
<comment type="subcellular location">
    <molecule>Sonic hedgehog protein</molecule>
    <subcellularLocation>
        <location evidence="18">Endoplasmic reticulum membrane</location>
    </subcellularLocation>
    <subcellularLocation>
        <location evidence="18">Golgi apparatus membrane</location>
    </subcellularLocation>
</comment>
<dbReference type="GO" id="GO:0005886">
    <property type="term" value="C:plasma membrane"/>
    <property type="evidence" value="ECO:0007669"/>
    <property type="project" value="UniProtKB-SubCell"/>
</dbReference>
<reference evidence="21" key="2">
    <citation type="submission" date="2016-01" db="EMBL/GenBank/DDBJ databases">
        <title>Differential expression of retinal determination genes in the principal and secondary eyes of Cupiennius salei Keyserling (1877) part 2.</title>
        <authorList>
            <person name="Samadi L."/>
            <person name="Schmid A."/>
            <person name="Eriksson B.J."/>
        </authorList>
    </citation>
    <scope>NUCLEOTIDE SEQUENCE</scope>
    <source>
        <strain evidence="21">Cs3</strain>
    </source>
</reference>
<dbReference type="FunFam" id="3.30.1380.10:FF:000001">
    <property type="entry name" value="Indian hedgehog"/>
    <property type="match status" value="1"/>
</dbReference>
<dbReference type="SUPFAM" id="SSF55166">
    <property type="entry name" value="Hedgehog/DD-peptidase"/>
    <property type="match status" value="1"/>
</dbReference>
<evidence type="ECO:0000256" key="2">
    <source>
        <dbReference type="ARBA" id="ARBA00022473"/>
    </source>
</evidence>
<evidence type="ECO:0000256" key="6">
    <source>
        <dbReference type="ARBA" id="ARBA00022716"/>
    </source>
</evidence>
<dbReference type="InterPro" id="IPR001657">
    <property type="entry name" value="Hedgehog"/>
</dbReference>
<evidence type="ECO:0000256" key="12">
    <source>
        <dbReference type="ARBA" id="ARBA00023136"/>
    </source>
</evidence>
<dbReference type="InterPro" id="IPR001767">
    <property type="entry name" value="Hedgehog_Hint"/>
</dbReference>
<dbReference type="GO" id="GO:0007367">
    <property type="term" value="P:segment polarity determination"/>
    <property type="evidence" value="ECO:0007669"/>
    <property type="project" value="UniProtKB-KW"/>
</dbReference>
<keyword evidence="18" id="KW-0256">Endoplasmic reticulum</keyword>
<evidence type="ECO:0000256" key="5">
    <source>
        <dbReference type="ARBA" id="ARBA00022679"/>
    </source>
</evidence>
<dbReference type="GO" id="GO:0008233">
    <property type="term" value="F:peptidase activity"/>
    <property type="evidence" value="ECO:0007669"/>
    <property type="project" value="UniProtKB-UniRule"/>
</dbReference>
<keyword evidence="13" id="KW-0564">Palmitate</keyword>
<protein>
    <recommendedName>
        <fullName evidence="18">Hedgehog protein</fullName>
    </recommendedName>
</protein>
<evidence type="ECO:0000256" key="10">
    <source>
        <dbReference type="ARBA" id="ARBA00022813"/>
    </source>
</evidence>
<reference evidence="21" key="1">
    <citation type="submission" date="2015-10" db="EMBL/GenBank/DDBJ databases">
        <authorList>
            <person name="Gilbert D.G."/>
        </authorList>
    </citation>
    <scope>NUCLEOTIDE SEQUENCE</scope>
    <source>
        <strain evidence="21">Cs3</strain>
    </source>
</reference>
<dbReference type="InterPro" id="IPR009045">
    <property type="entry name" value="Zn_M74/Hedgehog-like"/>
</dbReference>
<sequence length="422" mass="47490">MLEKIPNSISLLPLRFKLIFVVVLCLIFVFAEVNSCSPGRSGARRRSTRKLTPLVFKQHVPNVPEHSIGASGPPEGRIWRDDVRFKNLVPNYNSDIVFKDEEGTGVDRLMTPRCKEKLDILAISVMNMWPGVRLRVTEGFDEDGHHPQNSLHYEGRAVAISTSDRDTSKYGMLARLAVDAGFDWVFYESRTHIYCSVKTESTVPSTFSGCFHGTSQVITKTGKKFLHELEVGEEILSSEDSRVLSFSKVIGFLHRDPYFPTNFIRLHTSNHTLLVTNKHLVFQRNEAVFAEEIITGDVVLIASNNGTLSESVVTAVNYSYLRGVYAPMTETGTVVVDGILNSCYAVIDNHDLAHFAFLPLRLMHKAQDSVPLVINEIFKFVIAKVWPIDVLKWDDNTTEDPYIHSYVKFLCGLSGLFVTICK</sequence>
<comment type="function">
    <molecule>Protein hedgehog N-product</molecule>
    <text evidence="18">The dually lipidated hedgehog protein N-product is a morphogen which is essential for a variety of patterning events during development.</text>
</comment>
<dbReference type="Pfam" id="PF01085">
    <property type="entry name" value="HH_signal"/>
    <property type="match status" value="1"/>
</dbReference>
<comment type="similarity">
    <text evidence="1 18">Belongs to the hedgehog family.</text>
</comment>
<comment type="function">
    <text evidence="16">The C-terminal part of the hedgehog protein precursor displays an autoproteolysis activity that results in the cleavage of the full-length protein into two parts (N-product and C-product). In addition, the C-terminal part displays a cholesterol transferase activity that results by the covalent attachment of a cholesterol moiety to the C-terminal of the newly generated N-product. Once cleaved, the C-product has no signaling activity and diffuses from the cell.</text>
</comment>
<evidence type="ECO:0000259" key="20">
    <source>
        <dbReference type="SMART" id="SM00306"/>
    </source>
</evidence>
<dbReference type="Gene3D" id="2.170.16.10">
    <property type="entry name" value="Hedgehog/Intein (Hint) domain"/>
    <property type="match status" value="1"/>
</dbReference>
<proteinExistence type="evidence at transcript level"/>
<keyword evidence="8 18" id="KW-0732">Signal</keyword>
<comment type="catalytic activity">
    <reaction evidence="17">
        <text>glycyl-L-cysteinyl-[protein] + cholesterol + H(+) = [protein]-C-terminal glycyl cholesterol ester + N-terminal L-cysteinyl-[protein]</text>
        <dbReference type="Rhea" id="RHEA:59504"/>
        <dbReference type="Rhea" id="RHEA-COMP:12707"/>
        <dbReference type="Rhea" id="RHEA-COMP:15369"/>
        <dbReference type="Rhea" id="RHEA-COMP:15374"/>
        <dbReference type="ChEBI" id="CHEBI:15378"/>
        <dbReference type="ChEBI" id="CHEBI:16113"/>
        <dbReference type="ChEBI" id="CHEBI:65250"/>
        <dbReference type="ChEBI" id="CHEBI:143135"/>
        <dbReference type="ChEBI" id="CHEBI:143140"/>
    </reaction>
    <physiologicalReaction direction="left-to-right" evidence="17">
        <dbReference type="Rhea" id="RHEA:59505"/>
    </physiologicalReaction>
</comment>
<dbReference type="GO" id="GO:0005789">
    <property type="term" value="C:endoplasmic reticulum membrane"/>
    <property type="evidence" value="ECO:0007669"/>
    <property type="project" value="UniProtKB-SubCell"/>
</dbReference>
<evidence type="ECO:0000256" key="18">
    <source>
        <dbReference type="RuleBase" id="RU280812"/>
    </source>
</evidence>
<keyword evidence="6" id="KW-0709">Segmentation polarity protein</keyword>
<dbReference type="InterPro" id="IPR006141">
    <property type="entry name" value="Intein_N"/>
</dbReference>
<keyword evidence="5" id="KW-0808">Transferase</keyword>
<evidence type="ECO:0000259" key="19">
    <source>
        <dbReference type="SMART" id="SM00305"/>
    </source>
</evidence>
<evidence type="ECO:0000256" key="11">
    <source>
        <dbReference type="ARBA" id="ARBA00022837"/>
    </source>
</evidence>
<keyword evidence="15" id="KW-0504">Morphogen</keyword>
<dbReference type="GO" id="GO:0007224">
    <property type="term" value="P:smoothened signaling pathway"/>
    <property type="evidence" value="ECO:0007669"/>
    <property type="project" value="TreeGrafter"/>
</dbReference>
<keyword evidence="4 18" id="KW-0645">Protease</keyword>
<dbReference type="CDD" id="cd00081">
    <property type="entry name" value="Hint"/>
    <property type="match status" value="1"/>
</dbReference>
<dbReference type="GO" id="GO:0005113">
    <property type="term" value="F:patched binding"/>
    <property type="evidence" value="ECO:0007669"/>
    <property type="project" value="TreeGrafter"/>
</dbReference>
<feature type="domain" description="Hint" evidence="19">
    <location>
        <begin position="305"/>
        <end position="349"/>
    </location>
</feature>
<dbReference type="PANTHER" id="PTHR11889">
    <property type="entry name" value="HEDGEHOG"/>
    <property type="match status" value="1"/>
</dbReference>
<name>A0A0U5KQ23_CUPSA</name>
<evidence type="ECO:0000256" key="16">
    <source>
        <dbReference type="ARBA" id="ARBA00045369"/>
    </source>
</evidence>
<keyword evidence="10 18" id="KW-0068">Autocatalytic cleavage</keyword>
<dbReference type="InterPro" id="IPR050387">
    <property type="entry name" value="Hedgehog_Signaling"/>
</dbReference>
<dbReference type="InterPro" id="IPR000320">
    <property type="entry name" value="Hedgehog_signalling_dom"/>
</dbReference>
<evidence type="ECO:0000256" key="13">
    <source>
        <dbReference type="ARBA" id="ARBA00023139"/>
    </source>
</evidence>
<dbReference type="InterPro" id="IPR036844">
    <property type="entry name" value="Hint_dom_sf"/>
</dbReference>
<gene>
    <name evidence="21" type="primary">hedgehog B</name>
</gene>
<dbReference type="EMBL" id="LN899783">
    <property type="protein sequence ID" value="CUS58508.1"/>
    <property type="molecule type" value="mRNA"/>
</dbReference>
<evidence type="ECO:0000256" key="8">
    <source>
        <dbReference type="ARBA" id="ARBA00022729"/>
    </source>
</evidence>
<dbReference type="SMART" id="SM00305">
    <property type="entry name" value="HintC"/>
    <property type="match status" value="1"/>
</dbReference>
<keyword evidence="2 18" id="KW-0217">Developmental protein</keyword>
<dbReference type="SUPFAM" id="SSF51294">
    <property type="entry name" value="Hedgehog/intein (Hint) domain"/>
    <property type="match status" value="1"/>
</dbReference>
<dbReference type="GO" id="GO:0016015">
    <property type="term" value="F:morphogen activity"/>
    <property type="evidence" value="ECO:0007669"/>
    <property type="project" value="UniProtKB-KW"/>
</dbReference>
<keyword evidence="11" id="KW-0106">Calcium</keyword>
<dbReference type="GO" id="GO:0005615">
    <property type="term" value="C:extracellular space"/>
    <property type="evidence" value="ECO:0007669"/>
    <property type="project" value="TreeGrafter"/>
</dbReference>